<comment type="caution">
    <text evidence="2">The sequence shown here is derived from an EMBL/GenBank/DDBJ whole genome shotgun (WGS) entry which is preliminary data.</text>
</comment>
<proteinExistence type="predicted"/>
<organism evidence="2 3">
    <name type="scientific">Actinomadura macrotermitis</name>
    <dbReference type="NCBI Taxonomy" id="2585200"/>
    <lineage>
        <taxon>Bacteria</taxon>
        <taxon>Bacillati</taxon>
        <taxon>Actinomycetota</taxon>
        <taxon>Actinomycetes</taxon>
        <taxon>Streptosporangiales</taxon>
        <taxon>Thermomonosporaceae</taxon>
        <taxon>Actinomadura</taxon>
    </lineage>
</organism>
<gene>
    <name evidence="2" type="ORF">ACRB68_71530</name>
</gene>
<sequence length="436" mass="45710">MQSRRHHVPAEDLAALAAGHGGEGAVRRLVAIQYSRHVLLVRGVADAAAEAGHPGAARVRAAYDLLAGIQHRAPGAVDAVLRHPAVGAWALRALTGEADPLLLSGLAAAAAVRGGVPCAVEVPVRRGRVTLPSLGQAAVPGGDGTAEVRVTGTGAVVAGTVVVGTGARVAVPADPHTDAPGWQGLRRLSAGTGDGAIGLLIDDLDPWRFPGAGVRGRLGAAEAAAWSAALEDAWGLLRRHHWTTAAEVRTAIRVLTPLTPPARDHISATSPTAFGCTALSDPGDGLTLAGTLAHEVQHAKLAALLNAVPLIRPGDDRRFYAPWRDDPRPLAGLLQGAYAYLGVSGFWRRQRHHETGGRATLAHAEFARWRAAAFQVTRTLLASGGLTPAGEAFVAQMRRTLLGWQQEAVPPDAAGLAHRSAQRHRMRWHRDHARRP</sequence>
<keyword evidence="3" id="KW-1185">Reference proteome</keyword>
<dbReference type="NCBIfam" id="TIGR04267">
    <property type="entry name" value="mod_HExxH"/>
    <property type="match status" value="1"/>
</dbReference>
<dbReference type="RefSeq" id="WP_153540402.1">
    <property type="nucleotide sequence ID" value="NZ_WEGH01000005.1"/>
</dbReference>
<name>A0A7K0C7F5_9ACTN</name>
<feature type="region of interest" description="Disordered" evidence="1">
    <location>
        <begin position="412"/>
        <end position="436"/>
    </location>
</feature>
<dbReference type="EMBL" id="WEGH01000005">
    <property type="protein sequence ID" value="MQY09042.1"/>
    <property type="molecule type" value="Genomic_DNA"/>
</dbReference>
<evidence type="ECO:0008006" key="4">
    <source>
        <dbReference type="Google" id="ProtNLM"/>
    </source>
</evidence>
<dbReference type="OrthoDB" id="796761at2"/>
<evidence type="ECO:0000313" key="2">
    <source>
        <dbReference type="EMBL" id="MQY09042.1"/>
    </source>
</evidence>
<evidence type="ECO:0000313" key="3">
    <source>
        <dbReference type="Proteomes" id="UP000487268"/>
    </source>
</evidence>
<protein>
    <recommendedName>
        <fullName evidence="4">HEXXH motif domain-containing protein</fullName>
    </recommendedName>
</protein>
<evidence type="ECO:0000256" key="1">
    <source>
        <dbReference type="SAM" id="MobiDB-lite"/>
    </source>
</evidence>
<dbReference type="Proteomes" id="UP000487268">
    <property type="component" value="Unassembled WGS sequence"/>
</dbReference>
<feature type="compositionally biased region" description="Basic residues" evidence="1">
    <location>
        <begin position="420"/>
        <end position="436"/>
    </location>
</feature>
<reference evidence="2 3" key="1">
    <citation type="submission" date="2019-10" db="EMBL/GenBank/DDBJ databases">
        <title>Actinomadura rubteroloni sp. nov. and Actinomadura macrotermitis sp. nov., isolated from the gut of fungus growing-termite Macrotermes natalensis.</title>
        <authorList>
            <person name="Benndorf R."/>
            <person name="Martin K."/>
            <person name="Kuefner M."/>
            <person name="De Beer W."/>
            <person name="Kaster A.-K."/>
            <person name="Vollmers J."/>
            <person name="Poulsen M."/>
            <person name="Beemelmanns C."/>
        </authorList>
    </citation>
    <scope>NUCLEOTIDE SEQUENCE [LARGE SCALE GENOMIC DNA]</scope>
    <source>
        <strain evidence="2 3">RB68</strain>
    </source>
</reference>
<dbReference type="InterPro" id="IPR026337">
    <property type="entry name" value="AKG_HExxH"/>
</dbReference>
<dbReference type="AlphaFoldDB" id="A0A7K0C7F5"/>
<accession>A0A7K0C7F5</accession>